<dbReference type="Gene3D" id="1.10.600.10">
    <property type="entry name" value="Farnesyl Diphosphate Synthase"/>
    <property type="match status" value="2"/>
</dbReference>
<dbReference type="InterPro" id="IPR008930">
    <property type="entry name" value="Terpenoid_cyclase/PrenylTrfase"/>
</dbReference>
<comment type="cofactor">
    <cofactor evidence="1">
        <name>Mg(2+)</name>
        <dbReference type="ChEBI" id="CHEBI:18420"/>
    </cofactor>
</comment>
<sequence length="428" mass="50100">MLEKEADPLAQLEHIDMLQRLGISYHFENEIKSILNEIHSHRFNSLICEKSNLYATALQFRLLRQHGHCVAPGVLNAFKDDTGNFKACVRNDVMGMLSLYEASFHLLEVTHALELPLHWRLLRSEARWFIDVYEKRPHFNPAMLELAKLDFNVVQSTHQEDLKYASMWWKNSCLGEESLKFVRDRLLLHFLWTVGKVFEPQFGYCRRMLTEVNSLVTLIDDIYDVYGTLDELELFTDAVKRWDMNAKDQLPDYMKTCFLVLHDSINRTAFDVLKEQGFYVLKYLKNAWADLCGSYLVEAKWYHNGYKPTMQEYIENAWVSIAAPDEMKRGDVPKSIQCYMEEEGVSEDEGRKHIEFLINETWKQLNKDRLTNSPFSKTFVEIATNLARVAQFMYQHGDGHGVQDHETKDRVLFLLVNPVPLPPIRHEP</sequence>
<name>A0AA87ZWL9_FICCA</name>
<dbReference type="InterPro" id="IPR001906">
    <property type="entry name" value="Terpene_synth_N"/>
</dbReference>
<feature type="domain" description="Terpene synthase metal-binding" evidence="5">
    <location>
        <begin position="176"/>
        <end position="324"/>
    </location>
</feature>
<dbReference type="InterPro" id="IPR036965">
    <property type="entry name" value="Terpene_synth_N_sf"/>
</dbReference>
<dbReference type="InterPro" id="IPR050148">
    <property type="entry name" value="Terpene_synthase-like"/>
</dbReference>
<dbReference type="InterPro" id="IPR008949">
    <property type="entry name" value="Isoprenoid_synthase_dom_sf"/>
</dbReference>
<evidence type="ECO:0000313" key="6">
    <source>
        <dbReference type="EMBL" id="GMN40957.1"/>
    </source>
</evidence>
<dbReference type="SUPFAM" id="SSF48239">
    <property type="entry name" value="Terpenoid cyclases/Protein prenyltransferases"/>
    <property type="match status" value="1"/>
</dbReference>
<dbReference type="SFLD" id="SFLDS00005">
    <property type="entry name" value="Isoprenoid_Synthase_Type_I"/>
    <property type="match status" value="1"/>
</dbReference>
<reference evidence="6" key="1">
    <citation type="submission" date="2023-07" db="EMBL/GenBank/DDBJ databases">
        <title>draft genome sequence of fig (Ficus carica).</title>
        <authorList>
            <person name="Takahashi T."/>
            <person name="Nishimura K."/>
        </authorList>
    </citation>
    <scope>NUCLEOTIDE SEQUENCE</scope>
</reference>
<feature type="domain" description="Terpene synthase N-terminal" evidence="4">
    <location>
        <begin position="5"/>
        <end position="113"/>
    </location>
</feature>
<dbReference type="GO" id="GO:0000287">
    <property type="term" value="F:magnesium ion binding"/>
    <property type="evidence" value="ECO:0007669"/>
    <property type="project" value="InterPro"/>
</dbReference>
<dbReference type="GO" id="GO:0010333">
    <property type="term" value="F:terpene synthase activity"/>
    <property type="evidence" value="ECO:0007669"/>
    <property type="project" value="InterPro"/>
</dbReference>
<evidence type="ECO:0000259" key="5">
    <source>
        <dbReference type="Pfam" id="PF03936"/>
    </source>
</evidence>
<dbReference type="Pfam" id="PF03936">
    <property type="entry name" value="Terpene_synth_C"/>
    <property type="match status" value="2"/>
</dbReference>
<dbReference type="InterPro" id="IPR044814">
    <property type="entry name" value="Terpene_cyclase_plant_C1"/>
</dbReference>
<dbReference type="SFLD" id="SFLDG01019">
    <property type="entry name" value="Terpene_Cyclase_Like_1_C_Termi"/>
    <property type="match status" value="1"/>
</dbReference>
<comment type="caution">
    <text evidence="6">The sequence shown here is derived from an EMBL/GenBank/DDBJ whole genome shotgun (WGS) entry which is preliminary data.</text>
</comment>
<dbReference type="InterPro" id="IPR034741">
    <property type="entry name" value="Terpene_cyclase-like_1_C"/>
</dbReference>
<evidence type="ECO:0000256" key="1">
    <source>
        <dbReference type="ARBA" id="ARBA00001946"/>
    </source>
</evidence>
<dbReference type="PANTHER" id="PTHR31225:SF9">
    <property type="entry name" value="TERPENE SYNTHASE 10"/>
    <property type="match status" value="1"/>
</dbReference>
<dbReference type="PANTHER" id="PTHR31225">
    <property type="entry name" value="OS04G0344100 PROTEIN-RELATED"/>
    <property type="match status" value="1"/>
</dbReference>
<evidence type="ECO:0000256" key="2">
    <source>
        <dbReference type="ARBA" id="ARBA00022723"/>
    </source>
</evidence>
<evidence type="ECO:0000259" key="4">
    <source>
        <dbReference type="Pfam" id="PF01397"/>
    </source>
</evidence>
<dbReference type="CDD" id="cd00684">
    <property type="entry name" value="Terpene_cyclase_plant_C1"/>
    <property type="match status" value="1"/>
</dbReference>
<dbReference type="Pfam" id="PF01397">
    <property type="entry name" value="Terpene_synth"/>
    <property type="match status" value="1"/>
</dbReference>
<accession>A0AA87ZWL9</accession>
<dbReference type="Gene3D" id="1.50.10.130">
    <property type="entry name" value="Terpene synthase, N-terminal domain"/>
    <property type="match status" value="2"/>
</dbReference>
<dbReference type="AlphaFoldDB" id="A0AA87ZWL9"/>
<dbReference type="Proteomes" id="UP001187192">
    <property type="component" value="Unassembled WGS sequence"/>
</dbReference>
<feature type="domain" description="Terpene synthase metal-binding" evidence="5">
    <location>
        <begin position="325"/>
        <end position="364"/>
    </location>
</feature>
<evidence type="ECO:0000313" key="7">
    <source>
        <dbReference type="Proteomes" id="UP001187192"/>
    </source>
</evidence>
<keyword evidence="7" id="KW-1185">Reference proteome</keyword>
<dbReference type="EMBL" id="BTGU01000012">
    <property type="protein sequence ID" value="GMN40957.1"/>
    <property type="molecule type" value="Genomic_DNA"/>
</dbReference>
<keyword evidence="2" id="KW-0479">Metal-binding</keyword>
<proteinExistence type="predicted"/>
<dbReference type="InterPro" id="IPR005630">
    <property type="entry name" value="Terpene_synthase_metal-bd"/>
</dbReference>
<dbReference type="GO" id="GO:0016102">
    <property type="term" value="P:diterpenoid biosynthetic process"/>
    <property type="evidence" value="ECO:0007669"/>
    <property type="project" value="InterPro"/>
</dbReference>
<keyword evidence="3" id="KW-0460">Magnesium</keyword>
<gene>
    <name evidence="6" type="ORF">TIFTF001_010183</name>
</gene>
<protein>
    <submittedName>
        <fullName evidence="6">Uncharacterized protein</fullName>
    </submittedName>
</protein>
<dbReference type="SUPFAM" id="SSF48576">
    <property type="entry name" value="Terpenoid synthases"/>
    <property type="match status" value="1"/>
</dbReference>
<organism evidence="6 7">
    <name type="scientific">Ficus carica</name>
    <name type="common">Common fig</name>
    <dbReference type="NCBI Taxonomy" id="3494"/>
    <lineage>
        <taxon>Eukaryota</taxon>
        <taxon>Viridiplantae</taxon>
        <taxon>Streptophyta</taxon>
        <taxon>Embryophyta</taxon>
        <taxon>Tracheophyta</taxon>
        <taxon>Spermatophyta</taxon>
        <taxon>Magnoliopsida</taxon>
        <taxon>eudicotyledons</taxon>
        <taxon>Gunneridae</taxon>
        <taxon>Pentapetalae</taxon>
        <taxon>rosids</taxon>
        <taxon>fabids</taxon>
        <taxon>Rosales</taxon>
        <taxon>Moraceae</taxon>
        <taxon>Ficeae</taxon>
        <taxon>Ficus</taxon>
    </lineage>
</organism>
<evidence type="ECO:0000256" key="3">
    <source>
        <dbReference type="ARBA" id="ARBA00022842"/>
    </source>
</evidence>